<dbReference type="KEGG" id="mamm:ABNF92_17255"/>
<dbReference type="PANTHER" id="PTHR43081:SF1">
    <property type="entry name" value="ADENYLATE CYCLASE, TERMINAL-DIFFERENTIATION SPECIFIC"/>
    <property type="match status" value="1"/>
</dbReference>
<evidence type="ECO:0000256" key="1">
    <source>
        <dbReference type="SAM" id="Phobius"/>
    </source>
</evidence>
<dbReference type="SUPFAM" id="SSF55073">
    <property type="entry name" value="Nucleotide cyclase"/>
    <property type="match status" value="1"/>
</dbReference>
<dbReference type="InterPro" id="IPR001054">
    <property type="entry name" value="A/G_cyclase"/>
</dbReference>
<keyword evidence="3" id="KW-0456">Lyase</keyword>
<dbReference type="PANTHER" id="PTHR43081">
    <property type="entry name" value="ADENYLATE CYCLASE, TERMINAL-DIFFERENTIATION SPECIFIC-RELATED"/>
    <property type="match status" value="1"/>
</dbReference>
<dbReference type="GO" id="GO:0004016">
    <property type="term" value="F:adenylate cyclase activity"/>
    <property type="evidence" value="ECO:0007669"/>
    <property type="project" value="UniProtKB-ARBA"/>
</dbReference>
<dbReference type="SMART" id="SM00044">
    <property type="entry name" value="CYCc"/>
    <property type="match status" value="1"/>
</dbReference>
<dbReference type="Pfam" id="PF05226">
    <property type="entry name" value="CHASE2"/>
    <property type="match status" value="1"/>
</dbReference>
<feature type="transmembrane region" description="Helical" evidence="1">
    <location>
        <begin position="424"/>
        <end position="446"/>
    </location>
</feature>
<dbReference type="EMBL" id="CP157802">
    <property type="protein sequence ID" value="XBQ19175.1"/>
    <property type="molecule type" value="Genomic_DNA"/>
</dbReference>
<keyword evidence="1" id="KW-1133">Transmembrane helix</keyword>
<dbReference type="Gene3D" id="3.30.70.1230">
    <property type="entry name" value="Nucleotide cyclase"/>
    <property type="match status" value="1"/>
</dbReference>
<name>A0AAU7ML82_9GAMM</name>
<sequence>MRNSIRRIGQRLLPITIGLLLTLAGIATQLAPTEGTARVLQRVNSLVYDLRLAFVDFPQQASSYPIVFVDVDEQSLETVGRWPWSRSTIAELSRGLLEEGSLVIGFDVMFSEPEINPVRQIGEALGSVPAPVADRLQQLEKELDADERLARVLSEGDFVLGFLLHRDKSTTGTPLKGQLPDPVYPRPVSSLPEFLVTEMPAATANLPVLQSAAIAGGFITTIPDPDGLLRKTPAVLTFGDKLYPSLTVAMAQTLLFEDQLTLNTTRVGNATALTSIEIADMEIPTDAKGNLLIPYRKGKPGYQTVSAADVLAGRTGHVELQNALVIVGSSAIGLGDLVSTPVNPAMPGATVHARVLEGILTENLPYRPDWAPGAELAASVFVGVILSLFLPLLPPIGMIVLAFGAVTAVILANGMLWARQGLDLALAPVFLIAMVILLVNLLEQLLRENRGRKRIKKMFGEYVPAAHINAMLRDPEAYNFAGDSREMTVLFSDIRSFTTISESLSAGELKTMLNRYFTPITRTIFEHDGTVDKYVGDMVMAFWGAPLKDENHATHAVLAALSMLEITEKLKEDFRRDGLPEINIGIGVNTGTMSVGDMGSNYRRAYTVLGDAVNLGARLESITKFYGAKLLVGPATKQQATGIHFRLVDQIIVKGKSEPVKVYEPLGRVGEVREEVFVACEKHHSALAAYYRQHWNAAAAIWRELQAAEGENLLYSIYLQRIEALELSPPPADWDGTYIHSSK</sequence>
<dbReference type="AlphaFoldDB" id="A0AAU7ML82"/>
<dbReference type="CDD" id="cd07302">
    <property type="entry name" value="CHD"/>
    <property type="match status" value="1"/>
</dbReference>
<dbReference type="GO" id="GO:0006171">
    <property type="term" value="P:cAMP biosynthetic process"/>
    <property type="evidence" value="ECO:0007669"/>
    <property type="project" value="TreeGrafter"/>
</dbReference>
<dbReference type="GO" id="GO:0035556">
    <property type="term" value="P:intracellular signal transduction"/>
    <property type="evidence" value="ECO:0007669"/>
    <property type="project" value="InterPro"/>
</dbReference>
<dbReference type="RefSeq" id="WP_349342837.1">
    <property type="nucleotide sequence ID" value="NZ_CP157802.1"/>
</dbReference>
<keyword evidence="1" id="KW-0812">Transmembrane</keyword>
<gene>
    <name evidence="3" type="ORF">ABNF92_17255</name>
</gene>
<dbReference type="InterPro" id="IPR050697">
    <property type="entry name" value="Adenylyl/Guanylyl_Cyclase_3/4"/>
</dbReference>
<organism evidence="3">
    <name type="scientific">Marinobacter sp. MMG032</name>
    <dbReference type="NCBI Taxonomy" id="3158548"/>
    <lineage>
        <taxon>Bacteria</taxon>
        <taxon>Pseudomonadati</taxon>
        <taxon>Pseudomonadota</taxon>
        <taxon>Gammaproteobacteria</taxon>
        <taxon>Pseudomonadales</taxon>
        <taxon>Marinobacteraceae</taxon>
        <taxon>Marinobacter</taxon>
    </lineage>
</organism>
<dbReference type="PROSITE" id="PS50125">
    <property type="entry name" value="GUANYLATE_CYCLASE_2"/>
    <property type="match status" value="1"/>
</dbReference>
<reference evidence="3" key="1">
    <citation type="submission" date="2024-05" db="EMBL/GenBank/DDBJ databases">
        <title>Draft Genome Sequences of Flagellimonas sp. MMG031 and Marinobacter sp. MMG032 Isolated from the dinoflagellate Symbiodinium pilosum.</title>
        <authorList>
            <person name="Shikuma N.J."/>
            <person name="Farrell M.V."/>
        </authorList>
    </citation>
    <scope>NUCLEOTIDE SEQUENCE</scope>
    <source>
        <strain evidence="3">MMG032</strain>
    </source>
</reference>
<accession>A0AAU7ML82</accession>
<protein>
    <submittedName>
        <fullName evidence="3">Adenylate/guanylate cyclase domain-containing protein</fullName>
        <ecNumber evidence="3">4.6.1.-</ecNumber>
    </submittedName>
</protein>
<dbReference type="SMART" id="SM01080">
    <property type="entry name" value="CHASE2"/>
    <property type="match status" value="1"/>
</dbReference>
<keyword evidence="1" id="KW-0472">Membrane</keyword>
<feature type="transmembrane region" description="Helical" evidence="1">
    <location>
        <begin position="399"/>
        <end position="418"/>
    </location>
</feature>
<proteinExistence type="predicted"/>
<evidence type="ECO:0000259" key="2">
    <source>
        <dbReference type="PROSITE" id="PS50125"/>
    </source>
</evidence>
<dbReference type="EC" id="4.6.1.-" evidence="3"/>
<dbReference type="InterPro" id="IPR029787">
    <property type="entry name" value="Nucleotide_cyclase"/>
</dbReference>
<dbReference type="Pfam" id="PF00211">
    <property type="entry name" value="Guanylate_cyc"/>
    <property type="match status" value="1"/>
</dbReference>
<dbReference type="InterPro" id="IPR007890">
    <property type="entry name" value="CHASE2"/>
</dbReference>
<feature type="domain" description="Guanylate cyclase" evidence="2">
    <location>
        <begin position="488"/>
        <end position="620"/>
    </location>
</feature>
<evidence type="ECO:0000313" key="3">
    <source>
        <dbReference type="EMBL" id="XBQ19175.1"/>
    </source>
</evidence>